<accession>A0A8T0I239</accession>
<comment type="caution">
    <text evidence="1">The sequence shown here is derived from an EMBL/GenBank/DDBJ whole genome shotgun (WGS) entry which is preliminary data.</text>
</comment>
<dbReference type="EMBL" id="CM026425">
    <property type="protein sequence ID" value="KAG0577510.1"/>
    <property type="molecule type" value="Genomic_DNA"/>
</dbReference>
<sequence>MPLVMSHDPWENNQMVQRVRQKTKRSSLRLPRPACPLSTSSHVGLPPLHLQYCRRTHHQCVHSLQARLSCLLVRPSLPLPTSLAIPILLHLRLNPLLHQIDTV</sequence>
<keyword evidence="2" id="KW-1185">Reference proteome</keyword>
<protein>
    <submittedName>
        <fullName evidence="1">Uncharacterized protein</fullName>
    </submittedName>
</protein>
<gene>
    <name evidence="1" type="ORF">KC19_5G161800</name>
</gene>
<evidence type="ECO:0000313" key="2">
    <source>
        <dbReference type="Proteomes" id="UP000822688"/>
    </source>
</evidence>
<proteinExistence type="predicted"/>
<name>A0A8T0I239_CERPU</name>
<reference evidence="1" key="1">
    <citation type="submission" date="2020-06" db="EMBL/GenBank/DDBJ databases">
        <title>WGS assembly of Ceratodon purpureus strain R40.</title>
        <authorList>
            <person name="Carey S.B."/>
            <person name="Jenkins J."/>
            <person name="Shu S."/>
            <person name="Lovell J.T."/>
            <person name="Sreedasyam A."/>
            <person name="Maumus F."/>
            <person name="Tiley G.P."/>
            <person name="Fernandez-Pozo N."/>
            <person name="Barry K."/>
            <person name="Chen C."/>
            <person name="Wang M."/>
            <person name="Lipzen A."/>
            <person name="Daum C."/>
            <person name="Saski C.A."/>
            <person name="Payton A.C."/>
            <person name="Mcbreen J.C."/>
            <person name="Conrad R.E."/>
            <person name="Kollar L.M."/>
            <person name="Olsson S."/>
            <person name="Huttunen S."/>
            <person name="Landis J.B."/>
            <person name="Wickett N.J."/>
            <person name="Johnson M.G."/>
            <person name="Rensing S.A."/>
            <person name="Grimwood J."/>
            <person name="Schmutz J."/>
            <person name="Mcdaniel S.F."/>
        </authorList>
    </citation>
    <scope>NUCLEOTIDE SEQUENCE</scope>
    <source>
        <strain evidence="1">R40</strain>
    </source>
</reference>
<organism evidence="1 2">
    <name type="scientific">Ceratodon purpureus</name>
    <name type="common">Fire moss</name>
    <name type="synonym">Dicranum purpureum</name>
    <dbReference type="NCBI Taxonomy" id="3225"/>
    <lineage>
        <taxon>Eukaryota</taxon>
        <taxon>Viridiplantae</taxon>
        <taxon>Streptophyta</taxon>
        <taxon>Embryophyta</taxon>
        <taxon>Bryophyta</taxon>
        <taxon>Bryophytina</taxon>
        <taxon>Bryopsida</taxon>
        <taxon>Dicranidae</taxon>
        <taxon>Pseudoditrichales</taxon>
        <taxon>Ditrichaceae</taxon>
        <taxon>Ceratodon</taxon>
    </lineage>
</organism>
<dbReference type="Proteomes" id="UP000822688">
    <property type="component" value="Chromosome 5"/>
</dbReference>
<evidence type="ECO:0000313" key="1">
    <source>
        <dbReference type="EMBL" id="KAG0577510.1"/>
    </source>
</evidence>
<dbReference type="AlphaFoldDB" id="A0A8T0I239"/>